<evidence type="ECO:0000256" key="1">
    <source>
        <dbReference type="SAM" id="Phobius"/>
    </source>
</evidence>
<sequence length="211" mass="21486">MEWGKRYASIAAVNGRRYSLPSLLLALVLLALLPVLFGMAELDAAAAAQPLEMGAVLIGVVLLVPVCAPELDSGVRETADARRTPAVGVCLVRALLGAAAAAALLAALVGWMGQNGCQVSALHWFDAFAGALFLGGLGMLALALAKNQVVGYMVPLLYYSVSLVSKKGLLGLPSLLAMSRGGPSGAPILAAAGVGAVALALLARSRWKAGR</sequence>
<reference evidence="2 5" key="3">
    <citation type="journal article" date="2019" name="Nat. Med.">
        <title>A library of human gut bacterial isolates paired with longitudinal multiomics data enables mechanistic microbiome research.</title>
        <authorList>
            <person name="Poyet M."/>
            <person name="Groussin M."/>
            <person name="Gibbons S.M."/>
            <person name="Avila-Pacheco J."/>
            <person name="Jiang X."/>
            <person name="Kearney S.M."/>
            <person name="Perrotta A.R."/>
            <person name="Berdy B."/>
            <person name="Zhao S."/>
            <person name="Lieberman T.D."/>
            <person name="Swanson P.K."/>
            <person name="Smith M."/>
            <person name="Roesemann S."/>
            <person name="Alexander J.E."/>
            <person name="Rich S.A."/>
            <person name="Livny J."/>
            <person name="Vlamakis H."/>
            <person name="Clish C."/>
            <person name="Bullock K."/>
            <person name="Deik A."/>
            <person name="Scott J."/>
            <person name="Pierce K.A."/>
            <person name="Xavier R.J."/>
            <person name="Alm E.J."/>
        </authorList>
    </citation>
    <scope>NUCLEOTIDE SEQUENCE [LARGE SCALE GENOMIC DNA]</scope>
    <source>
        <strain evidence="2 5">BIOML-A2</strain>
    </source>
</reference>
<keyword evidence="1" id="KW-0812">Transmembrane</keyword>
<protein>
    <submittedName>
        <fullName evidence="3">Uncharacterized protein</fullName>
    </submittedName>
</protein>
<dbReference type="Proteomes" id="UP000474718">
    <property type="component" value="Unassembled WGS sequence"/>
</dbReference>
<feature type="transmembrane region" description="Helical" evidence="1">
    <location>
        <begin position="124"/>
        <end position="144"/>
    </location>
</feature>
<feature type="transmembrane region" description="Helical" evidence="1">
    <location>
        <begin position="184"/>
        <end position="203"/>
    </location>
</feature>
<dbReference type="Proteomes" id="UP000184089">
    <property type="component" value="Unassembled WGS sequence"/>
</dbReference>
<reference evidence="4" key="2">
    <citation type="submission" date="2016-11" db="EMBL/GenBank/DDBJ databases">
        <authorList>
            <person name="Jaros S."/>
            <person name="Januszkiewicz K."/>
            <person name="Wedrychowicz H."/>
        </authorList>
    </citation>
    <scope>NUCLEOTIDE SEQUENCE [LARGE SCALE GENOMIC DNA]</scope>
    <source>
        <strain evidence="4">DSM 4029</strain>
    </source>
</reference>
<evidence type="ECO:0000313" key="2">
    <source>
        <dbReference type="EMBL" id="MZL69619.1"/>
    </source>
</evidence>
<dbReference type="AlphaFoldDB" id="A0AAQ1RV68"/>
<comment type="caution">
    <text evidence="3">The sequence shown here is derived from an EMBL/GenBank/DDBJ whole genome shotgun (WGS) entry which is preliminary data.</text>
</comment>
<accession>A0AAQ1RV68</accession>
<feature type="transmembrane region" description="Helical" evidence="1">
    <location>
        <begin position="156"/>
        <end position="178"/>
    </location>
</feature>
<dbReference type="RefSeq" id="WP_073260963.1">
    <property type="nucleotide sequence ID" value="NZ_FQVY01000001.1"/>
</dbReference>
<gene>
    <name evidence="2" type="ORF">GT747_07605</name>
    <name evidence="3" type="ORF">SAMN05444424_0727</name>
</gene>
<dbReference type="EMBL" id="FQVY01000001">
    <property type="protein sequence ID" value="SHF80113.1"/>
    <property type="molecule type" value="Genomic_DNA"/>
</dbReference>
<feature type="transmembrane region" description="Helical" evidence="1">
    <location>
        <begin position="54"/>
        <end position="71"/>
    </location>
</feature>
<keyword evidence="1" id="KW-1133">Transmembrane helix</keyword>
<evidence type="ECO:0000313" key="3">
    <source>
        <dbReference type="EMBL" id="SHF80113.1"/>
    </source>
</evidence>
<keyword evidence="5" id="KW-1185">Reference proteome</keyword>
<dbReference type="EMBL" id="WWVX01000004">
    <property type="protein sequence ID" value="MZL69619.1"/>
    <property type="molecule type" value="Genomic_DNA"/>
</dbReference>
<organism evidence="3 4">
    <name type="scientific">Bittarella massiliensis</name>
    <name type="common">ex Durand et al. 2017</name>
    <dbReference type="NCBI Taxonomy" id="1720313"/>
    <lineage>
        <taxon>Bacteria</taxon>
        <taxon>Bacillati</taxon>
        <taxon>Bacillota</taxon>
        <taxon>Clostridia</taxon>
        <taxon>Eubacteriales</taxon>
        <taxon>Oscillospiraceae</taxon>
        <taxon>Bittarella (ex Durand et al. 2017)</taxon>
    </lineage>
</organism>
<name>A0AAQ1RV68_9FIRM</name>
<evidence type="ECO:0000313" key="4">
    <source>
        <dbReference type="Proteomes" id="UP000184089"/>
    </source>
</evidence>
<feature type="transmembrane region" description="Helical" evidence="1">
    <location>
        <begin position="91"/>
        <end position="112"/>
    </location>
</feature>
<reference evidence="3" key="1">
    <citation type="submission" date="2016-11" db="EMBL/GenBank/DDBJ databases">
        <authorList>
            <person name="Varghese N."/>
            <person name="Submissions S."/>
        </authorList>
    </citation>
    <scope>NUCLEOTIDE SEQUENCE</scope>
    <source>
        <strain evidence="3">DSM 4029</strain>
    </source>
</reference>
<evidence type="ECO:0000313" key="5">
    <source>
        <dbReference type="Proteomes" id="UP000474718"/>
    </source>
</evidence>
<proteinExistence type="predicted"/>
<keyword evidence="1" id="KW-0472">Membrane</keyword>